<dbReference type="AlphaFoldDB" id="A0A9P3UUQ8"/>
<dbReference type="InterPro" id="IPR013780">
    <property type="entry name" value="Glyco_hydro_b"/>
</dbReference>
<comment type="caution">
    <text evidence="3">The sequence shown here is derived from an EMBL/GenBank/DDBJ whole genome shotgun (WGS) entry which is preliminary data.</text>
</comment>
<reference evidence="3" key="1">
    <citation type="submission" date="2022-07" db="EMBL/GenBank/DDBJ databases">
        <title>The genome of Lyophyllum shimeji provides insight into the initial evolution of ectomycorrhizal fungal genome.</title>
        <authorList>
            <person name="Kobayashi Y."/>
            <person name="Shibata T."/>
            <person name="Hirakawa H."/>
            <person name="Shigenobu S."/>
            <person name="Nishiyama T."/>
            <person name="Yamada A."/>
            <person name="Hasebe M."/>
            <person name="Kawaguchi M."/>
        </authorList>
    </citation>
    <scope>NUCLEOTIDE SEQUENCE</scope>
    <source>
        <strain evidence="3">AT787</strain>
    </source>
</reference>
<dbReference type="InterPro" id="IPR006048">
    <property type="entry name" value="A-amylase/branching_C"/>
</dbReference>
<evidence type="ECO:0000256" key="1">
    <source>
        <dbReference type="ARBA" id="ARBA00008061"/>
    </source>
</evidence>
<dbReference type="OrthoDB" id="550577at2759"/>
<dbReference type="Gene3D" id="3.20.20.80">
    <property type="entry name" value="Glycosidases"/>
    <property type="match status" value="1"/>
</dbReference>
<protein>
    <submittedName>
        <fullName evidence="3">Aamy_C</fullName>
    </submittedName>
</protein>
<dbReference type="GO" id="GO:0043169">
    <property type="term" value="F:cation binding"/>
    <property type="evidence" value="ECO:0007669"/>
    <property type="project" value="InterPro"/>
</dbReference>
<dbReference type="GO" id="GO:0005975">
    <property type="term" value="P:carbohydrate metabolic process"/>
    <property type="evidence" value="ECO:0007669"/>
    <property type="project" value="InterPro"/>
</dbReference>
<dbReference type="SUPFAM" id="SSF51011">
    <property type="entry name" value="Glycosyl hydrolase domain"/>
    <property type="match status" value="1"/>
</dbReference>
<evidence type="ECO:0000313" key="4">
    <source>
        <dbReference type="Proteomes" id="UP001063166"/>
    </source>
</evidence>
<proteinExistence type="inferred from homology"/>
<dbReference type="EMBL" id="BRPK01000013">
    <property type="protein sequence ID" value="GLB43391.1"/>
    <property type="molecule type" value="Genomic_DNA"/>
</dbReference>
<evidence type="ECO:0000259" key="2">
    <source>
        <dbReference type="SMART" id="SM00632"/>
    </source>
</evidence>
<sequence length="236" mass="25639">MTLATQPSTDRCRAQEIIYGNGEQDALAGNYSALGDITELRATSAIKDHFLGQGLRLPYIYDAAPSKVMQISNLVTPHLMAMGESWGYHPSHTASVLMANQDTASATLKGQDSSLNSNSPDNAYVLSALFILAFNYGLPTDASGYTNPVTCFSNGWRVNAVGCRLVFCGSAQHIAFGRGNIGFIVINHDSSTWTSTFSASLPDGNYCDIIHANLDKLWCCCIHCLGRKVHCFRWDS</sequence>
<evidence type="ECO:0000313" key="3">
    <source>
        <dbReference type="EMBL" id="GLB43391.1"/>
    </source>
</evidence>
<name>A0A9P3UUQ8_LYOSH</name>
<comment type="similarity">
    <text evidence="1">Belongs to the glycosyl hydrolase 13 family.</text>
</comment>
<dbReference type="SMART" id="SM00632">
    <property type="entry name" value="Aamy_C"/>
    <property type="match status" value="1"/>
</dbReference>
<gene>
    <name evidence="3" type="ORF">LshimejAT787_1302920</name>
</gene>
<keyword evidence="4" id="KW-1185">Reference proteome</keyword>
<accession>A0A9P3UUQ8</accession>
<dbReference type="GO" id="GO:0003824">
    <property type="term" value="F:catalytic activity"/>
    <property type="evidence" value="ECO:0007669"/>
    <property type="project" value="InterPro"/>
</dbReference>
<feature type="domain" description="Alpha-amylase C-terminal" evidence="2">
    <location>
        <begin position="164"/>
        <end position="234"/>
    </location>
</feature>
<dbReference type="Pfam" id="PF02806">
    <property type="entry name" value="Alpha-amylase_C"/>
    <property type="match status" value="1"/>
</dbReference>
<dbReference type="Proteomes" id="UP001063166">
    <property type="component" value="Unassembled WGS sequence"/>
</dbReference>
<dbReference type="InterPro" id="IPR031319">
    <property type="entry name" value="A-amylase_C"/>
</dbReference>
<dbReference type="Gene3D" id="2.60.40.1180">
    <property type="entry name" value="Golgi alpha-mannosidase II"/>
    <property type="match status" value="1"/>
</dbReference>
<organism evidence="3 4">
    <name type="scientific">Lyophyllum shimeji</name>
    <name type="common">Hon-shimeji</name>
    <name type="synonym">Tricholoma shimeji</name>
    <dbReference type="NCBI Taxonomy" id="47721"/>
    <lineage>
        <taxon>Eukaryota</taxon>
        <taxon>Fungi</taxon>
        <taxon>Dikarya</taxon>
        <taxon>Basidiomycota</taxon>
        <taxon>Agaricomycotina</taxon>
        <taxon>Agaricomycetes</taxon>
        <taxon>Agaricomycetidae</taxon>
        <taxon>Agaricales</taxon>
        <taxon>Tricholomatineae</taxon>
        <taxon>Lyophyllaceae</taxon>
        <taxon>Lyophyllum</taxon>
    </lineage>
</organism>